<dbReference type="InterPro" id="IPR020894">
    <property type="entry name" value="Cadherin_CS"/>
</dbReference>
<dbReference type="Proteomes" id="UP000275846">
    <property type="component" value="Unassembled WGS sequence"/>
</dbReference>
<feature type="domain" description="Cadherin" evidence="15">
    <location>
        <begin position="34"/>
        <end position="147"/>
    </location>
</feature>
<keyword evidence="2" id="KW-1003">Cell membrane</keyword>
<feature type="domain" description="Cadherin" evidence="15">
    <location>
        <begin position="427"/>
        <end position="525"/>
    </location>
</feature>
<keyword evidence="6" id="KW-0677">Repeat</keyword>
<evidence type="ECO:0000259" key="15">
    <source>
        <dbReference type="PROSITE" id="PS50268"/>
    </source>
</evidence>
<keyword evidence="11" id="KW-0325">Glycoprotein</keyword>
<keyword evidence="7 12" id="KW-0106">Calcium</keyword>
<dbReference type="EMBL" id="UYSU01036441">
    <property type="protein sequence ID" value="VDL97707.1"/>
    <property type="molecule type" value="Genomic_DNA"/>
</dbReference>
<accession>A0A183T4C4</accession>
<evidence type="ECO:0000256" key="9">
    <source>
        <dbReference type="ARBA" id="ARBA00022989"/>
    </source>
</evidence>
<feature type="chain" id="PRO_5043141428" evidence="14">
    <location>
        <begin position="19"/>
        <end position="1008"/>
    </location>
</feature>
<evidence type="ECO:0000256" key="5">
    <source>
        <dbReference type="ARBA" id="ARBA00022729"/>
    </source>
</evidence>
<feature type="signal peptide" evidence="14">
    <location>
        <begin position="1"/>
        <end position="18"/>
    </location>
</feature>
<evidence type="ECO:0000313" key="16">
    <source>
        <dbReference type="EMBL" id="VDL97707.1"/>
    </source>
</evidence>
<evidence type="ECO:0000256" key="7">
    <source>
        <dbReference type="ARBA" id="ARBA00022837"/>
    </source>
</evidence>
<dbReference type="PROSITE" id="PS00232">
    <property type="entry name" value="CADHERIN_1"/>
    <property type="match status" value="4"/>
</dbReference>
<dbReference type="PANTHER" id="PTHR24028:SF146">
    <property type="entry name" value="CADHERIN 96CB, ISOFORM D-RELATED"/>
    <property type="match status" value="1"/>
</dbReference>
<feature type="domain" description="Cadherin" evidence="15">
    <location>
        <begin position="647"/>
        <end position="754"/>
    </location>
</feature>
<keyword evidence="10 13" id="KW-0472">Membrane</keyword>
<dbReference type="GO" id="GO:0007156">
    <property type="term" value="P:homophilic cell adhesion via plasma membrane adhesion molecules"/>
    <property type="evidence" value="ECO:0007669"/>
    <property type="project" value="InterPro"/>
</dbReference>
<evidence type="ECO:0000256" key="2">
    <source>
        <dbReference type="ARBA" id="ARBA00022475"/>
    </source>
</evidence>
<dbReference type="GO" id="GO:0005886">
    <property type="term" value="C:plasma membrane"/>
    <property type="evidence" value="ECO:0007669"/>
    <property type="project" value="UniProtKB-SubCell"/>
</dbReference>
<dbReference type="PANTHER" id="PTHR24028">
    <property type="entry name" value="CADHERIN-87A"/>
    <property type="match status" value="1"/>
</dbReference>
<name>A0A183T4C4_SCHSO</name>
<dbReference type="GO" id="GO:0005509">
    <property type="term" value="F:calcium ion binding"/>
    <property type="evidence" value="ECO:0007669"/>
    <property type="project" value="UniProtKB-UniRule"/>
</dbReference>
<evidence type="ECO:0000256" key="6">
    <source>
        <dbReference type="ARBA" id="ARBA00022737"/>
    </source>
</evidence>
<dbReference type="WBParaSite" id="SSLN_0001175301-mRNA-1">
    <property type="protein sequence ID" value="SSLN_0001175301-mRNA-1"/>
    <property type="gene ID" value="SSLN_0001175301"/>
</dbReference>
<dbReference type="SMART" id="SM00112">
    <property type="entry name" value="CA"/>
    <property type="match status" value="6"/>
</dbReference>
<dbReference type="InterPro" id="IPR050174">
    <property type="entry name" value="Protocadherin/Cadherin-CA"/>
</dbReference>
<dbReference type="PRINTS" id="PR00205">
    <property type="entry name" value="CADHERIN"/>
</dbReference>
<organism evidence="18">
    <name type="scientific">Schistocephalus solidus</name>
    <name type="common">Tapeworm</name>
    <dbReference type="NCBI Taxonomy" id="70667"/>
    <lineage>
        <taxon>Eukaryota</taxon>
        <taxon>Metazoa</taxon>
        <taxon>Spiralia</taxon>
        <taxon>Lophotrochozoa</taxon>
        <taxon>Platyhelminthes</taxon>
        <taxon>Cestoda</taxon>
        <taxon>Eucestoda</taxon>
        <taxon>Diphyllobothriidea</taxon>
        <taxon>Diphyllobothriidae</taxon>
        <taxon>Schistocephalus</taxon>
    </lineage>
</organism>
<evidence type="ECO:0000256" key="3">
    <source>
        <dbReference type="ARBA" id="ARBA00022692"/>
    </source>
</evidence>
<dbReference type="SUPFAM" id="SSF49313">
    <property type="entry name" value="Cadherin-like"/>
    <property type="match status" value="6"/>
</dbReference>
<dbReference type="InterPro" id="IPR002126">
    <property type="entry name" value="Cadherin-like_dom"/>
</dbReference>
<feature type="domain" description="Cadherin" evidence="15">
    <location>
        <begin position="161"/>
        <end position="272"/>
    </location>
</feature>
<feature type="domain" description="Cadherin" evidence="15">
    <location>
        <begin position="526"/>
        <end position="646"/>
    </location>
</feature>
<feature type="transmembrane region" description="Helical" evidence="13">
    <location>
        <begin position="890"/>
        <end position="914"/>
    </location>
</feature>
<reference evidence="16 17" key="2">
    <citation type="submission" date="2018-11" db="EMBL/GenBank/DDBJ databases">
        <authorList>
            <consortium name="Pathogen Informatics"/>
        </authorList>
    </citation>
    <scope>NUCLEOTIDE SEQUENCE [LARGE SCALE GENOMIC DNA]</scope>
    <source>
        <strain evidence="16 17">NST_G2</strain>
    </source>
</reference>
<evidence type="ECO:0000256" key="14">
    <source>
        <dbReference type="SAM" id="SignalP"/>
    </source>
</evidence>
<dbReference type="FunFam" id="2.60.40.60:FF:000092">
    <property type="entry name" value="Protocadherin 8"/>
    <property type="match status" value="1"/>
</dbReference>
<keyword evidence="9 13" id="KW-1133">Transmembrane helix</keyword>
<proteinExistence type="predicted"/>
<dbReference type="OrthoDB" id="6252479at2759"/>
<evidence type="ECO:0000256" key="8">
    <source>
        <dbReference type="ARBA" id="ARBA00022889"/>
    </source>
</evidence>
<feature type="domain" description="Cadherin" evidence="15">
    <location>
        <begin position="760"/>
        <end position="869"/>
    </location>
</feature>
<keyword evidence="8" id="KW-0130">Cell adhesion</keyword>
<dbReference type="AlphaFoldDB" id="A0A183T4C4"/>
<reference evidence="18" key="1">
    <citation type="submission" date="2016-06" db="UniProtKB">
        <authorList>
            <consortium name="WormBaseParasite"/>
        </authorList>
    </citation>
    <scope>IDENTIFICATION</scope>
</reference>
<keyword evidence="3 13" id="KW-0812">Transmembrane</keyword>
<evidence type="ECO:0000256" key="11">
    <source>
        <dbReference type="ARBA" id="ARBA00023180"/>
    </source>
</evidence>
<dbReference type="PROSITE" id="PS50268">
    <property type="entry name" value="CADHERIN_2"/>
    <property type="match status" value="7"/>
</dbReference>
<gene>
    <name evidence="16" type="ORF">SSLN_LOCUS11322</name>
</gene>
<comment type="subcellular location">
    <subcellularLocation>
        <location evidence="1">Cell membrane</location>
        <topology evidence="1">Single-pass type I membrane protein</topology>
    </subcellularLocation>
</comment>
<dbReference type="FunFam" id="2.60.40.60:FF:000116">
    <property type="entry name" value="Dachsous cadherin-related 2"/>
    <property type="match status" value="1"/>
</dbReference>
<keyword evidence="5 14" id="KW-0732">Signal</keyword>
<evidence type="ECO:0000313" key="17">
    <source>
        <dbReference type="Proteomes" id="UP000275846"/>
    </source>
</evidence>
<dbReference type="InterPro" id="IPR015919">
    <property type="entry name" value="Cadherin-like_sf"/>
</dbReference>
<keyword evidence="4" id="KW-0479">Metal-binding</keyword>
<sequence length="1008" mass="111543">MITLFIFFLQRLLLGVQASRNTNGLNAGFINFIVSEGAAVGEVVGLLNAADLFNSSSSSIYKSTAEDKSKPSAWFVLQDTTYFGLRGPDQQTVVVNRLLDRDSDRKLCTGPDWPEICTWSGVLFARNGIVLSLRIMVTDVNDNVPQWPESSLSKSRNAEHNEPAIELFIAENSPFNSVFDLPLAEDRDFGKNGIVSYELVQRVTDSEAGLFALECVPGPNGVIPRIKVLSALDRESQEEYEMEIVALDGGGQQGTACLRLYIMDENDNAPVFTYLLNLSTAEAQRTRFTIDINESLPVGSVLPEHPVATDLDSGDFGHVRYRFALSTPHFVRRDFAIDSETGNILVQNALDCDAGGISEYVFSVIAEDGGTQPLSAAANVVIHVQDTNDNAPTITITPVKPLPVDSTYLAEDLEAEDDMKDGFGLIEETAAGQLIATVAVSDPDADLNGEFTCELSEARDFSLKYRPLLRSTTVFQLLSARRFDREAEPTASVTIICTDKGRPVQVSTKLLLISIIDVNDNQPQFARSHYEISSPENNEIDAIVGRILAKDIDADENARVTYSLLWPSEQHRQLLSINDAGEIIAKERLDREQMPAGLKFTVSLMKIFNECYIIQIIAEDHGKPPMRSSAQVTLWLEDTNDCIPTFLQSQYHFSVDEENHMLEGLTVGMVYASDCDLGQNAVVKYYFLQDRIPFRISKNGSIYVTGRLDRETVPAYLLTVIAEDMDGNGGDRALKSSAQVHITVNDVNDHAPVFKFPWGNTSVPEVSLSPLEPTGHRIIRLQARDADIGINSVVRFQIEGGNEEKYFHLHEKSGELFVTAPLPTQQKIRKRLRIRVQDGGFPPKSSQAELIIIIDPAQSVVSKRSSSQFGLTGEPVDNQIDRNAALTNTYIVVCIALAVCVSFILLVAAIFFMAKRHSDSTGQSTPLYCSQLCFLVPKKQPKNVPPKQVRGDIFNPMPDTFTTGLFSNCDYNLDSNSCSIDKSMQEQLTTTVGKGAFYWLFRRMISIK</sequence>
<evidence type="ECO:0000256" key="10">
    <source>
        <dbReference type="ARBA" id="ARBA00023136"/>
    </source>
</evidence>
<evidence type="ECO:0000256" key="4">
    <source>
        <dbReference type="ARBA" id="ARBA00022723"/>
    </source>
</evidence>
<dbReference type="FunFam" id="2.60.40.60:FF:000123">
    <property type="entry name" value="Protocadherin beta 4"/>
    <property type="match status" value="1"/>
</dbReference>
<evidence type="ECO:0000256" key="12">
    <source>
        <dbReference type="PROSITE-ProRule" id="PRU00043"/>
    </source>
</evidence>
<evidence type="ECO:0000256" key="13">
    <source>
        <dbReference type="SAM" id="Phobius"/>
    </source>
</evidence>
<feature type="domain" description="Cadherin" evidence="15">
    <location>
        <begin position="284"/>
        <end position="394"/>
    </location>
</feature>
<dbReference type="Pfam" id="PF00028">
    <property type="entry name" value="Cadherin"/>
    <property type="match status" value="5"/>
</dbReference>
<protein>
    <submittedName>
        <fullName evidence="18">Protocadherin-9</fullName>
    </submittedName>
</protein>
<evidence type="ECO:0000313" key="18">
    <source>
        <dbReference type="WBParaSite" id="SSLN_0001175301-mRNA-1"/>
    </source>
</evidence>
<dbReference type="CDD" id="cd11304">
    <property type="entry name" value="Cadherin_repeat"/>
    <property type="match status" value="7"/>
</dbReference>
<keyword evidence="17" id="KW-1185">Reference proteome</keyword>
<dbReference type="STRING" id="70667.A0A183T4C4"/>
<dbReference type="Gene3D" id="2.60.40.60">
    <property type="entry name" value="Cadherins"/>
    <property type="match status" value="6"/>
</dbReference>
<evidence type="ECO:0000256" key="1">
    <source>
        <dbReference type="ARBA" id="ARBA00004251"/>
    </source>
</evidence>